<dbReference type="EMBL" id="MU806800">
    <property type="protein sequence ID" value="KAJ3832984.1"/>
    <property type="molecule type" value="Genomic_DNA"/>
</dbReference>
<name>A0AA38NYH6_9AGAR</name>
<organism evidence="2 3">
    <name type="scientific">Lentinula raphanica</name>
    <dbReference type="NCBI Taxonomy" id="153919"/>
    <lineage>
        <taxon>Eukaryota</taxon>
        <taxon>Fungi</taxon>
        <taxon>Dikarya</taxon>
        <taxon>Basidiomycota</taxon>
        <taxon>Agaricomycotina</taxon>
        <taxon>Agaricomycetes</taxon>
        <taxon>Agaricomycetidae</taxon>
        <taxon>Agaricales</taxon>
        <taxon>Marasmiineae</taxon>
        <taxon>Omphalotaceae</taxon>
        <taxon>Lentinula</taxon>
    </lineage>
</organism>
<proteinExistence type="predicted"/>
<keyword evidence="3" id="KW-1185">Reference proteome</keyword>
<feature type="compositionally biased region" description="Polar residues" evidence="1">
    <location>
        <begin position="107"/>
        <end position="119"/>
    </location>
</feature>
<dbReference type="AlphaFoldDB" id="A0AA38NYH6"/>
<feature type="region of interest" description="Disordered" evidence="1">
    <location>
        <begin position="100"/>
        <end position="144"/>
    </location>
</feature>
<dbReference type="Proteomes" id="UP001163846">
    <property type="component" value="Unassembled WGS sequence"/>
</dbReference>
<comment type="caution">
    <text evidence="2">The sequence shown here is derived from an EMBL/GenBank/DDBJ whole genome shotgun (WGS) entry which is preliminary data.</text>
</comment>
<evidence type="ECO:0000313" key="2">
    <source>
        <dbReference type="EMBL" id="KAJ3832984.1"/>
    </source>
</evidence>
<sequence>MLGYITVGPIITLVVQIKGELRTIKAPQSWSPNSTAPRNHPIKTTSTFLLFTIMILSRSTSTMFLVAIGMITVLSLPVPDEHNLFPSLLATNTQAPAVQEISKRMDASQSGSSLTNPTAQKRPLPEDAAAGSSEPPLKVAKTAKDLPPGAYPPIFKWKGGREFELAPGYNADPTPDMIKKEIEDKIAALEALDICKKKNRNAFWERVKKLKASLTQNLLEEKQDFTNVDFINNMKRLNSYYLLANDVQFRKVTTQLEWIRKNMFHHPGLMTDKRQILLGYMDRIASKKPRPDDLYKLGLAGKDYFGVSYLTEAYVEKLRAVT</sequence>
<evidence type="ECO:0000256" key="1">
    <source>
        <dbReference type="SAM" id="MobiDB-lite"/>
    </source>
</evidence>
<gene>
    <name evidence="2" type="ORF">F5878DRAFT_633767</name>
</gene>
<reference evidence="2" key="1">
    <citation type="submission" date="2022-08" db="EMBL/GenBank/DDBJ databases">
        <authorList>
            <consortium name="DOE Joint Genome Institute"/>
            <person name="Min B."/>
            <person name="Riley R."/>
            <person name="Sierra-Patev S."/>
            <person name="Naranjo-Ortiz M."/>
            <person name="Looney B."/>
            <person name="Konkel Z."/>
            <person name="Slot J.C."/>
            <person name="Sakamoto Y."/>
            <person name="Steenwyk J.L."/>
            <person name="Rokas A."/>
            <person name="Carro J."/>
            <person name="Camarero S."/>
            <person name="Ferreira P."/>
            <person name="Molpeceres G."/>
            <person name="Ruiz-Duenas F.J."/>
            <person name="Serrano A."/>
            <person name="Henrissat B."/>
            <person name="Drula E."/>
            <person name="Hughes K.W."/>
            <person name="Mata J.L."/>
            <person name="Ishikawa N.K."/>
            <person name="Vargas-Isla R."/>
            <person name="Ushijima S."/>
            <person name="Smith C.A."/>
            <person name="Ahrendt S."/>
            <person name="Andreopoulos W."/>
            <person name="He G."/>
            <person name="Labutti K."/>
            <person name="Lipzen A."/>
            <person name="Ng V."/>
            <person name="Sandor L."/>
            <person name="Barry K."/>
            <person name="Martinez A.T."/>
            <person name="Xiao Y."/>
            <person name="Gibbons J.G."/>
            <person name="Terashima K."/>
            <person name="Hibbett D.S."/>
            <person name="Grigoriev I.V."/>
        </authorList>
    </citation>
    <scope>NUCLEOTIDE SEQUENCE</scope>
    <source>
        <strain evidence="2">TFB9207</strain>
    </source>
</reference>
<evidence type="ECO:0000313" key="3">
    <source>
        <dbReference type="Proteomes" id="UP001163846"/>
    </source>
</evidence>
<accession>A0AA38NYH6</accession>
<protein>
    <submittedName>
        <fullName evidence="2">Uncharacterized protein</fullName>
    </submittedName>
</protein>